<reference evidence="7" key="2">
    <citation type="submission" date="2012-11" db="EMBL/GenBank/DDBJ databases">
        <authorList>
            <person name="Kuo A."/>
            <person name="Curtis B.A."/>
            <person name="Tanifuji G."/>
            <person name="Burki F."/>
            <person name="Gruber A."/>
            <person name="Irimia M."/>
            <person name="Maruyama S."/>
            <person name="Arias M.C."/>
            <person name="Ball S.G."/>
            <person name="Gile G.H."/>
            <person name="Hirakawa Y."/>
            <person name="Hopkins J.F."/>
            <person name="Rensing S.A."/>
            <person name="Schmutz J."/>
            <person name="Symeonidi A."/>
            <person name="Elias M."/>
            <person name="Eveleigh R.J."/>
            <person name="Herman E.K."/>
            <person name="Klute M.J."/>
            <person name="Nakayama T."/>
            <person name="Obornik M."/>
            <person name="Reyes-Prieto A."/>
            <person name="Armbrust E.V."/>
            <person name="Aves S.J."/>
            <person name="Beiko R.G."/>
            <person name="Coutinho P."/>
            <person name="Dacks J.B."/>
            <person name="Durnford D.G."/>
            <person name="Fast N.M."/>
            <person name="Green B.R."/>
            <person name="Grisdale C."/>
            <person name="Hempe F."/>
            <person name="Henrissat B."/>
            <person name="Hoppner M.P."/>
            <person name="Ishida K.-I."/>
            <person name="Kim E."/>
            <person name="Koreny L."/>
            <person name="Kroth P.G."/>
            <person name="Liu Y."/>
            <person name="Malik S.-B."/>
            <person name="Maier U.G."/>
            <person name="McRose D."/>
            <person name="Mock T."/>
            <person name="Neilson J.A."/>
            <person name="Onodera N.T."/>
            <person name="Poole A.M."/>
            <person name="Pritham E.J."/>
            <person name="Richards T.A."/>
            <person name="Rocap G."/>
            <person name="Roy S.W."/>
            <person name="Sarai C."/>
            <person name="Schaack S."/>
            <person name="Shirato S."/>
            <person name="Slamovits C.H."/>
            <person name="Spencer D.F."/>
            <person name="Suzuki S."/>
            <person name="Worden A.Z."/>
            <person name="Zauner S."/>
            <person name="Barry K."/>
            <person name="Bell C."/>
            <person name="Bharti A.K."/>
            <person name="Crow J.A."/>
            <person name="Grimwood J."/>
            <person name="Kramer R."/>
            <person name="Lindquist E."/>
            <person name="Lucas S."/>
            <person name="Salamov A."/>
            <person name="McFadden G.I."/>
            <person name="Lane C.E."/>
            <person name="Keeling P.J."/>
            <person name="Gray M.W."/>
            <person name="Grigoriev I.V."/>
            <person name="Archibald J.M."/>
        </authorList>
    </citation>
    <scope>NUCLEOTIDE SEQUENCE</scope>
    <source>
        <strain evidence="7">CCMP2712</strain>
    </source>
</reference>
<dbReference type="PANTHER" id="PTHR46108:SF4">
    <property type="entry name" value="BLUE CHEESE"/>
    <property type="match status" value="1"/>
</dbReference>
<reference evidence="6" key="3">
    <citation type="submission" date="2016-03" db="UniProtKB">
        <authorList>
            <consortium name="EnsemblProtists"/>
        </authorList>
    </citation>
    <scope>IDENTIFICATION</scope>
</reference>
<keyword evidence="1" id="KW-0853">WD repeat</keyword>
<dbReference type="STRING" id="905079.L1J7K1"/>
<evidence type="ECO:0008006" key="8">
    <source>
        <dbReference type="Google" id="ProtNLM"/>
    </source>
</evidence>
<gene>
    <name evidence="5" type="ORF">GUITHDRAFT_95037</name>
</gene>
<dbReference type="PANTHER" id="PTHR46108">
    <property type="entry name" value="BLUE CHEESE"/>
    <property type="match status" value="1"/>
</dbReference>
<dbReference type="PaxDb" id="55529-EKX44523"/>
<dbReference type="EnsemblProtists" id="EKX44523">
    <property type="protein sequence ID" value="EKX44523"/>
    <property type="gene ID" value="GUITHDRAFT_95037"/>
</dbReference>
<evidence type="ECO:0000313" key="5">
    <source>
        <dbReference type="EMBL" id="EKX44523.1"/>
    </source>
</evidence>
<dbReference type="OrthoDB" id="26681at2759"/>
<dbReference type="HOGENOM" id="CLU_000218_3_0_1"/>
<evidence type="ECO:0000259" key="3">
    <source>
        <dbReference type="PROSITE" id="PS50197"/>
    </source>
</evidence>
<feature type="domain" description="BEACH-type PH" evidence="4">
    <location>
        <begin position="1"/>
        <end position="40"/>
    </location>
</feature>
<accession>L1J7K1</accession>
<dbReference type="InterPro" id="IPR000409">
    <property type="entry name" value="BEACH_dom"/>
</dbReference>
<dbReference type="SMART" id="SM01026">
    <property type="entry name" value="Beach"/>
    <property type="match status" value="1"/>
</dbReference>
<dbReference type="SUPFAM" id="SSF81837">
    <property type="entry name" value="BEACH domain"/>
    <property type="match status" value="1"/>
</dbReference>
<evidence type="ECO:0000256" key="1">
    <source>
        <dbReference type="ARBA" id="ARBA00022574"/>
    </source>
</evidence>
<reference evidence="5 7" key="1">
    <citation type="journal article" date="2012" name="Nature">
        <title>Algal genomes reveal evolutionary mosaicism and the fate of nucleomorphs.</title>
        <authorList>
            <consortium name="DOE Joint Genome Institute"/>
            <person name="Curtis B.A."/>
            <person name="Tanifuji G."/>
            <person name="Burki F."/>
            <person name="Gruber A."/>
            <person name="Irimia M."/>
            <person name="Maruyama S."/>
            <person name="Arias M.C."/>
            <person name="Ball S.G."/>
            <person name="Gile G.H."/>
            <person name="Hirakawa Y."/>
            <person name="Hopkins J.F."/>
            <person name="Kuo A."/>
            <person name="Rensing S.A."/>
            <person name="Schmutz J."/>
            <person name="Symeonidi A."/>
            <person name="Elias M."/>
            <person name="Eveleigh R.J."/>
            <person name="Herman E.K."/>
            <person name="Klute M.J."/>
            <person name="Nakayama T."/>
            <person name="Obornik M."/>
            <person name="Reyes-Prieto A."/>
            <person name="Armbrust E.V."/>
            <person name="Aves S.J."/>
            <person name="Beiko R.G."/>
            <person name="Coutinho P."/>
            <person name="Dacks J.B."/>
            <person name="Durnford D.G."/>
            <person name="Fast N.M."/>
            <person name="Green B.R."/>
            <person name="Grisdale C.J."/>
            <person name="Hempel F."/>
            <person name="Henrissat B."/>
            <person name="Hoppner M.P."/>
            <person name="Ishida K."/>
            <person name="Kim E."/>
            <person name="Koreny L."/>
            <person name="Kroth P.G."/>
            <person name="Liu Y."/>
            <person name="Malik S.B."/>
            <person name="Maier U.G."/>
            <person name="McRose D."/>
            <person name="Mock T."/>
            <person name="Neilson J.A."/>
            <person name="Onodera N.T."/>
            <person name="Poole A.M."/>
            <person name="Pritham E.J."/>
            <person name="Richards T.A."/>
            <person name="Rocap G."/>
            <person name="Roy S.W."/>
            <person name="Sarai C."/>
            <person name="Schaack S."/>
            <person name="Shirato S."/>
            <person name="Slamovits C.H."/>
            <person name="Spencer D.F."/>
            <person name="Suzuki S."/>
            <person name="Worden A.Z."/>
            <person name="Zauner S."/>
            <person name="Barry K."/>
            <person name="Bell C."/>
            <person name="Bharti A.K."/>
            <person name="Crow J.A."/>
            <person name="Grimwood J."/>
            <person name="Kramer R."/>
            <person name="Lindquist E."/>
            <person name="Lucas S."/>
            <person name="Salamov A."/>
            <person name="McFadden G.I."/>
            <person name="Lane C.E."/>
            <person name="Keeling P.J."/>
            <person name="Gray M.W."/>
            <person name="Grigoriev I.V."/>
            <person name="Archibald J.M."/>
        </authorList>
    </citation>
    <scope>NUCLEOTIDE SEQUENCE</scope>
    <source>
        <strain evidence="5 7">CCMP2712</strain>
    </source>
</reference>
<dbReference type="EMBL" id="JH993004">
    <property type="protein sequence ID" value="EKX44523.1"/>
    <property type="molecule type" value="Genomic_DNA"/>
</dbReference>
<evidence type="ECO:0000313" key="7">
    <source>
        <dbReference type="Proteomes" id="UP000011087"/>
    </source>
</evidence>
<dbReference type="RefSeq" id="XP_005831503.1">
    <property type="nucleotide sequence ID" value="XM_005831446.1"/>
</dbReference>
<dbReference type="PROSITE" id="PS50197">
    <property type="entry name" value="BEACH"/>
    <property type="match status" value="1"/>
</dbReference>
<name>L1J7K1_GUITC</name>
<sequence length="368" mass="42084">MKRMWLQQPVALEILDVRGSSMLFVLPDVQSRNDITNFLTSSSNLAVEAKSLLVTGASSPTCSWSVESKKSLAEARKVLVKRWCSGAISNFEYLMELNFLAGRTMNDISRYPVFPWVLADYTSESLDLSDPRVFRDLSKPMGCQNAERQRSFEMRYEEWDQEDNNVPPFHYGTHYSTSAHILHYLVRIQPFTGYHLALQGGVFDVPDRLFHCVAETWEDTAGNKNMIDVKELCPEFFYLPDFLVNNNNLQLGSRQDGQPVESVILPPWANGDPMEFIRMQRAALESSYVSAHLHEWVDLIFGFKQRGKFAVEAVNVFYYLTYEGAIDVAQIQDDCQRQAVVAQISHFGQSPKQLFQRPHPPKQVVEPP</sequence>
<evidence type="ECO:0000256" key="2">
    <source>
        <dbReference type="ARBA" id="ARBA00022737"/>
    </source>
</evidence>
<feature type="non-terminal residue" evidence="5">
    <location>
        <position position="368"/>
    </location>
</feature>
<dbReference type="Gene3D" id="1.10.1540.10">
    <property type="entry name" value="BEACH domain"/>
    <property type="match status" value="1"/>
</dbReference>
<dbReference type="FunFam" id="1.10.1540.10:FF:000002">
    <property type="entry name" value="WD repeat and FYVE domain containing 3"/>
    <property type="match status" value="1"/>
</dbReference>
<dbReference type="PROSITE" id="PS51783">
    <property type="entry name" value="PH_BEACH"/>
    <property type="match status" value="1"/>
</dbReference>
<dbReference type="InterPro" id="IPR036372">
    <property type="entry name" value="BEACH_dom_sf"/>
</dbReference>
<dbReference type="OMA" id="SITECFE"/>
<keyword evidence="7" id="KW-1185">Reference proteome</keyword>
<dbReference type="eggNOG" id="KOG1786">
    <property type="taxonomic scope" value="Eukaryota"/>
</dbReference>
<evidence type="ECO:0000259" key="4">
    <source>
        <dbReference type="PROSITE" id="PS51783"/>
    </source>
</evidence>
<dbReference type="InterPro" id="IPR023362">
    <property type="entry name" value="PH-BEACH_dom"/>
</dbReference>
<dbReference type="CDD" id="cd06071">
    <property type="entry name" value="Beach"/>
    <property type="match status" value="1"/>
</dbReference>
<keyword evidence="2" id="KW-0677">Repeat</keyword>
<evidence type="ECO:0000313" key="6">
    <source>
        <dbReference type="EnsemblProtists" id="EKX44523"/>
    </source>
</evidence>
<dbReference type="KEGG" id="gtt:GUITHDRAFT_95037"/>
<proteinExistence type="predicted"/>
<feature type="domain" description="BEACH" evidence="3">
    <location>
        <begin position="68"/>
        <end position="362"/>
    </location>
</feature>
<dbReference type="GeneID" id="17301087"/>
<protein>
    <recommendedName>
        <fullName evidence="8">BEACH domain-containing protein</fullName>
    </recommendedName>
</protein>
<organism evidence="5">
    <name type="scientific">Guillardia theta (strain CCMP2712)</name>
    <name type="common">Cryptophyte</name>
    <dbReference type="NCBI Taxonomy" id="905079"/>
    <lineage>
        <taxon>Eukaryota</taxon>
        <taxon>Cryptophyceae</taxon>
        <taxon>Pyrenomonadales</taxon>
        <taxon>Geminigeraceae</taxon>
        <taxon>Guillardia</taxon>
    </lineage>
</organism>
<dbReference type="InterPro" id="IPR051944">
    <property type="entry name" value="BEACH_domain_protein"/>
</dbReference>
<dbReference type="AlphaFoldDB" id="L1J7K1"/>
<dbReference type="Pfam" id="PF02138">
    <property type="entry name" value="Beach"/>
    <property type="match status" value="1"/>
</dbReference>
<dbReference type="Proteomes" id="UP000011087">
    <property type="component" value="Unassembled WGS sequence"/>
</dbReference>